<keyword evidence="2" id="KW-1185">Reference proteome</keyword>
<protein>
    <submittedName>
        <fullName evidence="1">Uncharacterized protein</fullName>
    </submittedName>
</protein>
<dbReference type="Proteomes" id="UP001293254">
    <property type="component" value="Unassembled WGS sequence"/>
</dbReference>
<proteinExistence type="predicted"/>
<dbReference type="AlphaFoldDB" id="A0AAE1YR08"/>
<dbReference type="EMBL" id="JACGWO010000002">
    <property type="protein sequence ID" value="KAK4434755.1"/>
    <property type="molecule type" value="Genomic_DNA"/>
</dbReference>
<accession>A0AAE1YR08</accession>
<reference evidence="1" key="2">
    <citation type="journal article" date="2024" name="Plant">
        <title>Genomic evolution and insights into agronomic trait innovations of Sesamum species.</title>
        <authorList>
            <person name="Miao H."/>
            <person name="Wang L."/>
            <person name="Qu L."/>
            <person name="Liu H."/>
            <person name="Sun Y."/>
            <person name="Le M."/>
            <person name="Wang Q."/>
            <person name="Wei S."/>
            <person name="Zheng Y."/>
            <person name="Lin W."/>
            <person name="Duan Y."/>
            <person name="Cao H."/>
            <person name="Xiong S."/>
            <person name="Wang X."/>
            <person name="Wei L."/>
            <person name="Li C."/>
            <person name="Ma Q."/>
            <person name="Ju M."/>
            <person name="Zhao R."/>
            <person name="Li G."/>
            <person name="Mu C."/>
            <person name="Tian Q."/>
            <person name="Mei H."/>
            <person name="Zhang T."/>
            <person name="Gao T."/>
            <person name="Zhang H."/>
        </authorList>
    </citation>
    <scope>NUCLEOTIDE SEQUENCE</scope>
    <source>
        <strain evidence="1">3651</strain>
    </source>
</reference>
<sequence length="139" mass="15956">MLPRYLGSLSIIRQPTETQVPKISLNIPHKSSPVGCECMTFILTTASNETSRLCLIFLVSFNRARRHRHDSFEGEIKWQINTAGEPSAYADYWVRLTQAAFWRAERRLATSSPTIRTQTSIFGLGKTPYAFWGMQIWPF</sequence>
<gene>
    <name evidence="1" type="ORF">Salat_0638400</name>
</gene>
<organism evidence="1 2">
    <name type="scientific">Sesamum alatum</name>
    <dbReference type="NCBI Taxonomy" id="300844"/>
    <lineage>
        <taxon>Eukaryota</taxon>
        <taxon>Viridiplantae</taxon>
        <taxon>Streptophyta</taxon>
        <taxon>Embryophyta</taxon>
        <taxon>Tracheophyta</taxon>
        <taxon>Spermatophyta</taxon>
        <taxon>Magnoliopsida</taxon>
        <taxon>eudicotyledons</taxon>
        <taxon>Gunneridae</taxon>
        <taxon>Pentapetalae</taxon>
        <taxon>asterids</taxon>
        <taxon>lamiids</taxon>
        <taxon>Lamiales</taxon>
        <taxon>Pedaliaceae</taxon>
        <taxon>Sesamum</taxon>
    </lineage>
</organism>
<evidence type="ECO:0000313" key="1">
    <source>
        <dbReference type="EMBL" id="KAK4434755.1"/>
    </source>
</evidence>
<reference evidence="1" key="1">
    <citation type="submission" date="2020-06" db="EMBL/GenBank/DDBJ databases">
        <authorList>
            <person name="Li T."/>
            <person name="Hu X."/>
            <person name="Zhang T."/>
            <person name="Song X."/>
            <person name="Zhang H."/>
            <person name="Dai N."/>
            <person name="Sheng W."/>
            <person name="Hou X."/>
            <person name="Wei L."/>
        </authorList>
    </citation>
    <scope>NUCLEOTIDE SEQUENCE</scope>
    <source>
        <strain evidence="1">3651</strain>
        <tissue evidence="1">Leaf</tissue>
    </source>
</reference>
<comment type="caution">
    <text evidence="1">The sequence shown here is derived from an EMBL/GenBank/DDBJ whole genome shotgun (WGS) entry which is preliminary data.</text>
</comment>
<evidence type="ECO:0000313" key="2">
    <source>
        <dbReference type="Proteomes" id="UP001293254"/>
    </source>
</evidence>
<name>A0AAE1YR08_9LAMI</name>